<gene>
    <name evidence="5" type="primary">POLD2</name>
    <name evidence="5" type="ORF">Ciccas_003563</name>
</gene>
<dbReference type="AlphaFoldDB" id="A0ABD2QE07"/>
<sequence>MKLKPSILREIAAKETPEDSRCSVIKHNYASADDVLFLEDDVQRIILDVPEEESINSCFDKLITGVPCAILGLEKEDASGHFLMEDILFVEPQPSLPITLKLSTGSEWIGFVSGLMFSSDQSQMTTKHQLGLRLLSEFLRHESTYSAKRIVIVGNSIQYEKHSDKQARFISRKAQALSVAAMKKFDDWLTSLPLGSGNHPIQGISVDIVPGEYDCASQLMPQQPIHPNTLPKSRKLAGPTDYLKSVTNPYYFSFHDRKLLVTSGQFIDNIRLYTKNEDPLTLMECLLQWGHLGPTCPDTLATYPFTDKDPLAIFESTDYPAIFVSGNGTGEQPIWRRASLKMGANDGQGALLLHIPSFHSSLSMVFVNVHTFECRKVCFDTDNL</sequence>
<evidence type="ECO:0000259" key="4">
    <source>
        <dbReference type="Pfam" id="PF18018"/>
    </source>
</evidence>
<feature type="domain" description="DNA polymerase alpha/delta/epsilon subunit B" evidence="3">
    <location>
        <begin position="111"/>
        <end position="327"/>
    </location>
</feature>
<dbReference type="EMBL" id="JBJKFK010000331">
    <property type="protein sequence ID" value="KAL3317785.1"/>
    <property type="molecule type" value="Genomic_DNA"/>
</dbReference>
<reference evidence="5 6" key="1">
    <citation type="submission" date="2024-11" db="EMBL/GenBank/DDBJ databases">
        <title>Adaptive evolution of stress response genes in parasites aligns with host niche diversity.</title>
        <authorList>
            <person name="Hahn C."/>
            <person name="Resl P."/>
        </authorList>
    </citation>
    <scope>NUCLEOTIDE SEQUENCE [LARGE SCALE GENOMIC DNA]</scope>
    <source>
        <strain evidence="5">EGGRZ-B1_66</strain>
        <tissue evidence="5">Body</tissue>
    </source>
</reference>
<dbReference type="PANTHER" id="PTHR10416:SF0">
    <property type="entry name" value="DNA POLYMERASE DELTA SUBUNIT 2"/>
    <property type="match status" value="1"/>
</dbReference>
<comment type="caution">
    <text evidence="5">The sequence shown here is derived from an EMBL/GenBank/DDBJ whole genome shotgun (WGS) entry which is preliminary data.</text>
</comment>
<comment type="similarity">
    <text evidence="1">Belongs to the DNA polymerase delta/II small subunit family.</text>
</comment>
<organism evidence="5 6">
    <name type="scientific">Cichlidogyrus casuarinus</name>
    <dbReference type="NCBI Taxonomy" id="1844966"/>
    <lineage>
        <taxon>Eukaryota</taxon>
        <taxon>Metazoa</taxon>
        <taxon>Spiralia</taxon>
        <taxon>Lophotrochozoa</taxon>
        <taxon>Platyhelminthes</taxon>
        <taxon>Monogenea</taxon>
        <taxon>Monopisthocotylea</taxon>
        <taxon>Dactylogyridea</taxon>
        <taxon>Ancyrocephalidae</taxon>
        <taxon>Cichlidogyrus</taxon>
    </lineage>
</organism>
<dbReference type="PANTHER" id="PTHR10416">
    <property type="entry name" value="DNA POLYMERASE DELTA SUBUNIT 2"/>
    <property type="match status" value="1"/>
</dbReference>
<dbReference type="InterPro" id="IPR040663">
    <property type="entry name" value="DNA_pol_D_N"/>
</dbReference>
<dbReference type="Gene3D" id="3.60.21.50">
    <property type="match status" value="1"/>
</dbReference>
<feature type="domain" description="DNA polymerase delta subunit OB-fold" evidence="4">
    <location>
        <begin position="1"/>
        <end position="87"/>
    </location>
</feature>
<dbReference type="Pfam" id="PF18018">
    <property type="entry name" value="DNA_pol_D_N"/>
    <property type="match status" value="1"/>
</dbReference>
<evidence type="ECO:0000313" key="5">
    <source>
        <dbReference type="EMBL" id="KAL3317785.1"/>
    </source>
</evidence>
<dbReference type="Pfam" id="PF04042">
    <property type="entry name" value="DNA_pol_E_B"/>
    <property type="match status" value="1"/>
</dbReference>
<name>A0ABD2QE07_9PLAT</name>
<evidence type="ECO:0000256" key="2">
    <source>
        <dbReference type="ARBA" id="ARBA00022705"/>
    </source>
</evidence>
<evidence type="ECO:0000313" key="6">
    <source>
        <dbReference type="Proteomes" id="UP001626550"/>
    </source>
</evidence>
<evidence type="ECO:0000259" key="3">
    <source>
        <dbReference type="Pfam" id="PF04042"/>
    </source>
</evidence>
<accession>A0ABD2QE07</accession>
<dbReference type="InterPro" id="IPR007185">
    <property type="entry name" value="DNA_pol_a/d/e_bsu"/>
</dbReference>
<dbReference type="InterPro" id="IPR024826">
    <property type="entry name" value="DNA_pol_delta/II_ssu"/>
</dbReference>
<keyword evidence="2" id="KW-0235">DNA replication</keyword>
<keyword evidence="6" id="KW-1185">Reference proteome</keyword>
<dbReference type="Proteomes" id="UP001626550">
    <property type="component" value="Unassembled WGS sequence"/>
</dbReference>
<proteinExistence type="inferred from homology"/>
<protein>
    <submittedName>
        <fullName evidence="5">DNA polymerase delta subunit 2</fullName>
    </submittedName>
</protein>
<evidence type="ECO:0000256" key="1">
    <source>
        <dbReference type="ARBA" id="ARBA00006035"/>
    </source>
</evidence>
<dbReference type="GO" id="GO:0006260">
    <property type="term" value="P:DNA replication"/>
    <property type="evidence" value="ECO:0007669"/>
    <property type="project" value="UniProtKB-KW"/>
</dbReference>
<dbReference type="Gene3D" id="2.40.50.430">
    <property type="match status" value="1"/>
</dbReference>
<dbReference type="GO" id="GO:0043625">
    <property type="term" value="C:delta DNA polymerase complex"/>
    <property type="evidence" value="ECO:0007669"/>
    <property type="project" value="UniProtKB-ARBA"/>
</dbReference>